<reference evidence="1" key="1">
    <citation type="journal article" date="2020" name="Stud. Mycol.">
        <title>101 Dothideomycetes genomes: a test case for predicting lifestyles and emergence of pathogens.</title>
        <authorList>
            <person name="Haridas S."/>
            <person name="Albert R."/>
            <person name="Binder M."/>
            <person name="Bloem J."/>
            <person name="Labutti K."/>
            <person name="Salamov A."/>
            <person name="Andreopoulos B."/>
            <person name="Baker S."/>
            <person name="Barry K."/>
            <person name="Bills G."/>
            <person name="Bluhm B."/>
            <person name="Cannon C."/>
            <person name="Castanera R."/>
            <person name="Culley D."/>
            <person name="Daum C."/>
            <person name="Ezra D."/>
            <person name="Gonzalez J."/>
            <person name="Henrissat B."/>
            <person name="Kuo A."/>
            <person name="Liang C."/>
            <person name="Lipzen A."/>
            <person name="Lutzoni F."/>
            <person name="Magnuson J."/>
            <person name="Mondo S."/>
            <person name="Nolan M."/>
            <person name="Ohm R."/>
            <person name="Pangilinan J."/>
            <person name="Park H.-J."/>
            <person name="Ramirez L."/>
            <person name="Alfaro M."/>
            <person name="Sun H."/>
            <person name="Tritt A."/>
            <person name="Yoshinaga Y."/>
            <person name="Zwiers L.-H."/>
            <person name="Turgeon B."/>
            <person name="Goodwin S."/>
            <person name="Spatafora J."/>
            <person name="Crous P."/>
            <person name="Grigoriev I."/>
        </authorList>
    </citation>
    <scope>NUCLEOTIDE SEQUENCE</scope>
    <source>
        <strain evidence="1">ATCC 200398</strain>
    </source>
</reference>
<proteinExistence type="predicted"/>
<evidence type="ECO:0000313" key="1">
    <source>
        <dbReference type="EMBL" id="KAF2470496.1"/>
    </source>
</evidence>
<comment type="caution">
    <text evidence="1">The sequence shown here is derived from an EMBL/GenBank/DDBJ whole genome shotgun (WGS) entry which is preliminary data.</text>
</comment>
<evidence type="ECO:0000313" key="2">
    <source>
        <dbReference type="Proteomes" id="UP000799755"/>
    </source>
</evidence>
<dbReference type="Proteomes" id="UP000799755">
    <property type="component" value="Unassembled WGS sequence"/>
</dbReference>
<protein>
    <submittedName>
        <fullName evidence="1">Uncharacterized protein</fullName>
    </submittedName>
</protein>
<organism evidence="1 2">
    <name type="scientific">Lindgomyces ingoldianus</name>
    <dbReference type="NCBI Taxonomy" id="673940"/>
    <lineage>
        <taxon>Eukaryota</taxon>
        <taxon>Fungi</taxon>
        <taxon>Dikarya</taxon>
        <taxon>Ascomycota</taxon>
        <taxon>Pezizomycotina</taxon>
        <taxon>Dothideomycetes</taxon>
        <taxon>Pleosporomycetidae</taxon>
        <taxon>Pleosporales</taxon>
        <taxon>Lindgomycetaceae</taxon>
        <taxon>Lindgomyces</taxon>
    </lineage>
</organism>
<gene>
    <name evidence="1" type="ORF">BDR25DRAFT_355592</name>
</gene>
<dbReference type="EMBL" id="MU003508">
    <property type="protein sequence ID" value="KAF2470496.1"/>
    <property type="molecule type" value="Genomic_DNA"/>
</dbReference>
<name>A0ACB6QWC7_9PLEO</name>
<keyword evidence="2" id="KW-1185">Reference proteome</keyword>
<accession>A0ACB6QWC7</accession>
<sequence length="452" mass="50873">MAFNACDMQHITMLFLFPCILPPRFHPTAPVASLNLSRSPLSRYFTMDPLSVIAVTGAIAHLIELASQTIQRIEEFDDDLHSDDSSLSLRDLQASLSALKVTLSKIYKWLEAPSTPGGVKTTRRLVIDIDLSVPNCKMMLENTVAHLTEMREKDGRFDIGPRTPAVSTTDMTKLDDLRKTFEQQTTTLALLLTASLSYLFHIPHSPFPIFTSLTTSSDSPSSQTQGLQIHSSRQILLQTQSDTSPLSLHALDDTASYLTGCVTNNTSTTSLIPHIDTEAIRSRLYTRYMRDPFRVLLRGRCGSERRAEVPRAKFMYDEIICRKPIPYRLHIGCGLVVASKRLHSATLEEYTGYYFPHIYMMSLMGSFDKVGIVFTRPEVSVTSTDPRYLHHIRNHQITSRHHITTSISKAHKTSLKFLYGSIKVSIQQARASRTQTEQIKRIQAQAGTNKTK</sequence>